<dbReference type="Proteomes" id="UP000689195">
    <property type="component" value="Unassembled WGS sequence"/>
</dbReference>
<feature type="region of interest" description="Disordered" evidence="2">
    <location>
        <begin position="625"/>
        <end position="673"/>
    </location>
</feature>
<gene>
    <name evidence="3" type="ORF">PPENT_87.1.T1030145</name>
</gene>
<feature type="compositionally biased region" description="Low complexity" evidence="2">
    <location>
        <begin position="650"/>
        <end position="665"/>
    </location>
</feature>
<feature type="compositionally biased region" description="Polar residues" evidence="2">
    <location>
        <begin position="719"/>
        <end position="733"/>
    </location>
</feature>
<feature type="region of interest" description="Disordered" evidence="2">
    <location>
        <begin position="525"/>
        <end position="544"/>
    </location>
</feature>
<evidence type="ECO:0000313" key="4">
    <source>
        <dbReference type="Proteomes" id="UP000689195"/>
    </source>
</evidence>
<name>A0A8S1WV18_9CILI</name>
<feature type="region of interest" description="Disordered" evidence="2">
    <location>
        <begin position="1"/>
        <end position="55"/>
    </location>
</feature>
<sequence>MSQISNDSNTQFYSPKSSTNQDQFKSAQEQIIPPFDEKSITPKSNTNSNAINLKDQTPIRNTDFIAQFGQTLQQDTQQSQGQFYGFDDFPQMVENTENDSEQAGDDSQLEQQKYIAPQQQEIISNRKQSRDLKDFDDLMNKKNEQFQKTNPFGIQNDINFDQQPIDQFKKNDANSEKQNYPYFNDFQSAHKKKQQMIFTFHESNQFQDEGTQNNFIIDSLQSQSFAPQPNFEFQQNIFNQFQPQQLDNNQNLNFYKTYSTPIQQNIFEQPKVISSQESLSYEMPASNISSQIKNQTVSLPQLNYGQQIQTQSSPNQFNQQQQQSQQITNYSPIQSLEINKKNQQSELNSEQEEKSKDNNNIINSQFEIKEDYSEFQFQGFQQQTHDEQLKRDIFKMKDQQLNFPQEISNQSQFNKVSNIAPIQIWQEFVPQSDTQLSSQFEKLQISQQQQQDKYQTLDQHQQIYESQQINQQKFVDFDNLQYQDEEFQPNFPIQKETFQINQNQQFKEQIPFTQIQRENINNSNQQQKFDSNQSKMNSFQPQQNQNKLYTDQNSTQDNNRIMSHNSYKSFQELQQSDEEEIFYDLDHPSWDQDQETYIQSQNQKQQQNQKEIFSQQLFEQQQEVKITPRNDGKNQTQQLNENSQPNNITPNQSPQFQSFSNSSKSVNEKKKNNPFAVEETEIIKNPKWEKDLPQFDYTQFETKPELKKQLESIKEMQEESLTQSQGIQNRNSTQFQENILTDYQEKSIEESKVIQPSIKVQYQEIPSSFKGFHGVRESKDSNKEAINPQLLVEQLIPGLQDIIKKSFQSNIECQLQQLALQFQQKLQDEEFENFDIDKINSKVFMIENLVQGYGKKLDQITEMLNKEKENQEQQRLIEQKAQNQVQESQQQIQYQKKICSPFELNLEDHFDEQPIQNIQYQNQAYSKINVTQSRLVQNKNQQGFAPYQTLYQTQSQYLNESRIKEDDQVDKLQKYLTNNQFQKQSLKELQDYEIQNYKKQCLSEKTTLLDTYELMVTLTSEKYESQENQGFRIIILMKNKAQYEIQNLIVNFNSNKIKDEYILRPEKVSQSYLNPGDIIRQEITFQHYDLQSVYLNCYIKYTINNFKMGYNFNKMSQSQGLQGIQDYSNLYLSQMNSRYAIQEVGQFKRNFQFCIARPANKFFVYEFISSEKIQEYQMKCQSEQFQLRSLEELVIFHPWLIKIDQFTVGGKFSIQLKNGHYEFVIKVVNKNQKGIVYMNGMDMDQKLTQHFLTFFVFLFSKLY</sequence>
<feature type="compositionally biased region" description="Polar residues" evidence="2">
    <location>
        <begin position="633"/>
        <end position="649"/>
    </location>
</feature>
<dbReference type="OrthoDB" id="305105at2759"/>
<feature type="compositionally biased region" description="Polar residues" evidence="2">
    <location>
        <begin position="41"/>
        <end position="55"/>
    </location>
</feature>
<evidence type="ECO:0000313" key="3">
    <source>
        <dbReference type="EMBL" id="CAD8193162.1"/>
    </source>
</evidence>
<organism evidence="3 4">
    <name type="scientific">Paramecium pentaurelia</name>
    <dbReference type="NCBI Taxonomy" id="43138"/>
    <lineage>
        <taxon>Eukaryota</taxon>
        <taxon>Sar</taxon>
        <taxon>Alveolata</taxon>
        <taxon>Ciliophora</taxon>
        <taxon>Intramacronucleata</taxon>
        <taxon>Oligohymenophorea</taxon>
        <taxon>Peniculida</taxon>
        <taxon>Parameciidae</taxon>
        <taxon>Paramecium</taxon>
    </lineage>
</organism>
<keyword evidence="4" id="KW-1185">Reference proteome</keyword>
<feature type="compositionally biased region" description="Low complexity" evidence="2">
    <location>
        <begin position="309"/>
        <end position="326"/>
    </location>
</feature>
<dbReference type="AlphaFoldDB" id="A0A8S1WV18"/>
<evidence type="ECO:0000256" key="2">
    <source>
        <dbReference type="SAM" id="MobiDB-lite"/>
    </source>
</evidence>
<reference evidence="3" key="1">
    <citation type="submission" date="2021-01" db="EMBL/GenBank/DDBJ databases">
        <authorList>
            <consortium name="Genoscope - CEA"/>
            <person name="William W."/>
        </authorList>
    </citation>
    <scope>NUCLEOTIDE SEQUENCE</scope>
</reference>
<feature type="compositionally biased region" description="Polar residues" evidence="2">
    <location>
        <begin position="1"/>
        <end position="29"/>
    </location>
</feature>
<comment type="caution">
    <text evidence="3">The sequence shown here is derived from an EMBL/GenBank/DDBJ whole genome shotgun (WGS) entry which is preliminary data.</text>
</comment>
<feature type="coiled-coil region" evidence="1">
    <location>
        <begin position="333"/>
        <end position="360"/>
    </location>
</feature>
<dbReference type="EMBL" id="CAJJDO010000103">
    <property type="protein sequence ID" value="CAD8193162.1"/>
    <property type="molecule type" value="Genomic_DNA"/>
</dbReference>
<evidence type="ECO:0000256" key="1">
    <source>
        <dbReference type="SAM" id="Coils"/>
    </source>
</evidence>
<feature type="region of interest" description="Disordered" evidence="2">
    <location>
        <begin position="309"/>
        <end position="328"/>
    </location>
</feature>
<keyword evidence="1" id="KW-0175">Coiled coil</keyword>
<accession>A0A8S1WV18</accession>
<feature type="region of interest" description="Disordered" evidence="2">
    <location>
        <begin position="714"/>
        <end position="733"/>
    </location>
</feature>
<protein>
    <submittedName>
        <fullName evidence="3">Uncharacterized protein</fullName>
    </submittedName>
</protein>
<proteinExistence type="predicted"/>